<keyword evidence="7" id="KW-0548">Nucleotidyltransferase</keyword>
<dbReference type="InterPro" id="IPR029044">
    <property type="entry name" value="Nucleotide-diphossugar_trans"/>
</dbReference>
<reference evidence="11" key="1">
    <citation type="journal article" date="2023" name="Science">
        <title>Genome structures resolve the early diversification of teleost fishes.</title>
        <authorList>
            <person name="Parey E."/>
            <person name="Louis A."/>
            <person name="Montfort J."/>
            <person name="Bouchez O."/>
            <person name="Roques C."/>
            <person name="Iampietro C."/>
            <person name="Lluch J."/>
            <person name="Castinel A."/>
            <person name="Donnadieu C."/>
            <person name="Desvignes T."/>
            <person name="Floi Bucao C."/>
            <person name="Jouanno E."/>
            <person name="Wen M."/>
            <person name="Mejri S."/>
            <person name="Dirks R."/>
            <person name="Jansen H."/>
            <person name="Henkel C."/>
            <person name="Chen W.J."/>
            <person name="Zahm M."/>
            <person name="Cabau C."/>
            <person name="Klopp C."/>
            <person name="Thompson A.W."/>
            <person name="Robinson-Rechavi M."/>
            <person name="Braasch I."/>
            <person name="Lecointre G."/>
            <person name="Bobe J."/>
            <person name="Postlethwait J.H."/>
            <person name="Berthelot C."/>
            <person name="Roest Crollius H."/>
            <person name="Guiguen Y."/>
        </authorList>
    </citation>
    <scope>NUCLEOTIDE SEQUENCE</scope>
    <source>
        <strain evidence="11">WJC10195</strain>
    </source>
</reference>
<dbReference type="GO" id="GO:0003983">
    <property type="term" value="F:UTP:glucose-1-phosphate uridylyltransferase activity"/>
    <property type="evidence" value="ECO:0007669"/>
    <property type="project" value="UniProtKB-EC"/>
</dbReference>
<organism evidence="11 12">
    <name type="scientific">Synaphobranchus kaupii</name>
    <name type="common">Kaup's arrowtooth eel</name>
    <dbReference type="NCBI Taxonomy" id="118154"/>
    <lineage>
        <taxon>Eukaryota</taxon>
        <taxon>Metazoa</taxon>
        <taxon>Chordata</taxon>
        <taxon>Craniata</taxon>
        <taxon>Vertebrata</taxon>
        <taxon>Euteleostomi</taxon>
        <taxon>Actinopterygii</taxon>
        <taxon>Neopterygii</taxon>
        <taxon>Teleostei</taxon>
        <taxon>Anguilliformes</taxon>
        <taxon>Synaphobranchidae</taxon>
        <taxon>Synaphobranchus</taxon>
    </lineage>
</organism>
<dbReference type="GO" id="GO:0006011">
    <property type="term" value="P:UDP-alpha-D-glucose metabolic process"/>
    <property type="evidence" value="ECO:0007669"/>
    <property type="project" value="InterPro"/>
</dbReference>
<dbReference type="InterPro" id="IPR002618">
    <property type="entry name" value="UDPGP_fam"/>
</dbReference>
<evidence type="ECO:0000256" key="6">
    <source>
        <dbReference type="ARBA" id="ARBA00022679"/>
    </source>
</evidence>
<protein>
    <recommendedName>
        <fullName evidence="5">UTP--glucose-1-phosphate uridylyltransferase</fullName>
        <ecNumber evidence="4">2.7.7.9</ecNumber>
    </recommendedName>
</protein>
<dbReference type="InterPro" id="IPR016267">
    <property type="entry name" value="UDPGP_trans"/>
</dbReference>
<dbReference type="OrthoDB" id="932129at2759"/>
<evidence type="ECO:0000256" key="3">
    <source>
        <dbReference type="ARBA" id="ARBA00011823"/>
    </source>
</evidence>
<dbReference type="AlphaFoldDB" id="A0A9Q1J2P2"/>
<evidence type="ECO:0000313" key="11">
    <source>
        <dbReference type="EMBL" id="KAJ8365882.1"/>
    </source>
</evidence>
<dbReference type="Proteomes" id="UP001152622">
    <property type="component" value="Chromosome 4"/>
</dbReference>
<evidence type="ECO:0000256" key="5">
    <source>
        <dbReference type="ARBA" id="ARBA00019048"/>
    </source>
</evidence>
<comment type="subunit">
    <text evidence="3">Homooctamer.</text>
</comment>
<dbReference type="Gene3D" id="3.90.550.10">
    <property type="entry name" value="Spore Coat Polysaccharide Biosynthesis Protein SpsA, Chain A"/>
    <property type="match status" value="1"/>
</dbReference>
<feature type="region of interest" description="Disordered" evidence="10">
    <location>
        <begin position="119"/>
        <end position="149"/>
    </location>
</feature>
<evidence type="ECO:0000256" key="7">
    <source>
        <dbReference type="ARBA" id="ARBA00022695"/>
    </source>
</evidence>
<sequence length="149" mass="16522">MSLYVQGLSKSAANSGMAEFQEVMRQELEKSMHDELQKLISTGKGAEAEISRKDFEGFEKLFHRFLQVKGPSVDWAKIHRPPDDSIQPYEKIKTKGLPDSVAQSLNKLVVLKLNGGLGTSMGCKGAQEPDQRPQREHLPGPDRASRSST</sequence>
<comment type="catalytic activity">
    <reaction evidence="9">
        <text>alpha-D-glucose 1-phosphate + UTP + H(+) = UDP-alpha-D-glucose + diphosphate</text>
        <dbReference type="Rhea" id="RHEA:19889"/>
        <dbReference type="ChEBI" id="CHEBI:15378"/>
        <dbReference type="ChEBI" id="CHEBI:33019"/>
        <dbReference type="ChEBI" id="CHEBI:46398"/>
        <dbReference type="ChEBI" id="CHEBI:58601"/>
        <dbReference type="ChEBI" id="CHEBI:58885"/>
        <dbReference type="EC" id="2.7.7.9"/>
    </reaction>
    <physiologicalReaction direction="left-to-right" evidence="9">
        <dbReference type="Rhea" id="RHEA:19890"/>
    </physiologicalReaction>
</comment>
<evidence type="ECO:0000313" key="12">
    <source>
        <dbReference type="Proteomes" id="UP001152622"/>
    </source>
</evidence>
<dbReference type="EMBL" id="JAINUF010000004">
    <property type="protein sequence ID" value="KAJ8365882.1"/>
    <property type="molecule type" value="Genomic_DNA"/>
</dbReference>
<evidence type="ECO:0000256" key="1">
    <source>
        <dbReference type="ARBA" id="ARBA00004964"/>
    </source>
</evidence>
<comment type="function">
    <text evidence="8">UTP--glucose-1-phosphate uridylyltransferase catalyzing the conversion of glucose-1-phosphate into UDP-glucose, a crucial precursor for the production of glycogen.</text>
</comment>
<gene>
    <name evidence="11" type="ORF">SKAU_G00147130</name>
</gene>
<dbReference type="EC" id="2.7.7.9" evidence="4"/>
<keyword evidence="12" id="KW-1185">Reference proteome</keyword>
<evidence type="ECO:0000256" key="4">
    <source>
        <dbReference type="ARBA" id="ARBA00012415"/>
    </source>
</evidence>
<evidence type="ECO:0000256" key="2">
    <source>
        <dbReference type="ARBA" id="ARBA00010401"/>
    </source>
</evidence>
<dbReference type="PANTHER" id="PTHR43511">
    <property type="match status" value="1"/>
</dbReference>
<proteinExistence type="inferred from homology"/>
<name>A0A9Q1J2P2_SYNKA</name>
<accession>A0A9Q1J2P2</accession>
<comment type="pathway">
    <text evidence="1">Glycan biosynthesis; glycogen biosynthesis.</text>
</comment>
<keyword evidence="6" id="KW-0808">Transferase</keyword>
<evidence type="ECO:0000256" key="8">
    <source>
        <dbReference type="ARBA" id="ARBA00023579"/>
    </source>
</evidence>
<evidence type="ECO:0000256" key="10">
    <source>
        <dbReference type="SAM" id="MobiDB-lite"/>
    </source>
</evidence>
<feature type="compositionally biased region" description="Basic and acidic residues" evidence="10">
    <location>
        <begin position="127"/>
        <end position="149"/>
    </location>
</feature>
<comment type="caution">
    <text evidence="11">The sequence shown here is derived from an EMBL/GenBank/DDBJ whole genome shotgun (WGS) entry which is preliminary data.</text>
</comment>
<comment type="similarity">
    <text evidence="2">Belongs to the UDPGP type 1 family.</text>
</comment>
<dbReference type="SUPFAM" id="SSF53448">
    <property type="entry name" value="Nucleotide-diphospho-sugar transferases"/>
    <property type="match status" value="1"/>
</dbReference>
<dbReference type="Pfam" id="PF01704">
    <property type="entry name" value="UDPGP"/>
    <property type="match status" value="1"/>
</dbReference>
<evidence type="ECO:0000256" key="9">
    <source>
        <dbReference type="ARBA" id="ARBA00047432"/>
    </source>
</evidence>